<dbReference type="GeneID" id="43583965"/>
<dbReference type="PANTHER" id="PTHR11040:SF69">
    <property type="entry name" value="ZINC-REGULATED TRANSPORTER 2"/>
    <property type="match status" value="1"/>
</dbReference>
<sequence>MTAAAAASQLLVKYASDISTIFIRDVITNTTATDSDDSTASIDACSSDNDYDGRMGARISAIFVILVAGTFGALFPVVSSSVPRLHIPPIIFFMAKYFGSGVIVATSLIHLLQPANENLTDECLGEGWSVYPYAYGIALGSLFGTFFVELISRRYLEKRGIEHTHGDTGFEAHGHSHDHTVPGTSNDIEASPSHVHTHDNNTDPSQDDTEEKIGSGLDSSRYKETQYYDGYTDSDAESAKERNLAMQLGSIFILEFGIIFHSVFIGLSLAVSGSEFTSLYIVLVFHQMFEGLGLGTRIAVAPWPERKKWLPWALGIAYGFTTPIAIAIGLGVRESYPPGSSRALITNGIFDAISAGILLYVGLVELVGNEFMHNDEVRKGSTKMVIFAYFCMMAGAGLMALLGRWA</sequence>
<feature type="transmembrane region" description="Helical" evidence="8">
    <location>
        <begin position="248"/>
        <end position="271"/>
    </location>
</feature>
<keyword evidence="3 8" id="KW-0813">Transport</keyword>
<name>A0A5E8C432_9ASCO</name>
<dbReference type="OrthoDB" id="448280at2759"/>
<protein>
    <submittedName>
        <fullName evidence="10">Uncharacterized protein</fullName>
    </submittedName>
</protein>
<feature type="transmembrane region" description="Helical" evidence="8">
    <location>
        <begin position="277"/>
        <end position="300"/>
    </location>
</feature>
<dbReference type="NCBIfam" id="TIGR00820">
    <property type="entry name" value="zip"/>
    <property type="match status" value="1"/>
</dbReference>
<feature type="compositionally biased region" description="Basic and acidic residues" evidence="9">
    <location>
        <begin position="166"/>
        <end position="180"/>
    </location>
</feature>
<dbReference type="InterPro" id="IPR004698">
    <property type="entry name" value="Zn/Fe_permease_fun/pln"/>
</dbReference>
<feature type="transmembrane region" description="Helical" evidence="8">
    <location>
        <begin position="90"/>
        <end position="112"/>
    </location>
</feature>
<evidence type="ECO:0000313" key="10">
    <source>
        <dbReference type="EMBL" id="VVT56558.1"/>
    </source>
</evidence>
<feature type="region of interest" description="Disordered" evidence="9">
    <location>
        <begin position="166"/>
        <end position="216"/>
    </location>
</feature>
<dbReference type="Pfam" id="PF02535">
    <property type="entry name" value="Zip"/>
    <property type="match status" value="1"/>
</dbReference>
<dbReference type="GO" id="GO:0005886">
    <property type="term" value="C:plasma membrane"/>
    <property type="evidence" value="ECO:0007669"/>
    <property type="project" value="TreeGrafter"/>
</dbReference>
<evidence type="ECO:0000256" key="7">
    <source>
        <dbReference type="ARBA" id="ARBA00023136"/>
    </source>
</evidence>
<keyword evidence="6 8" id="KW-0406">Ion transport</keyword>
<feature type="transmembrane region" description="Helical" evidence="8">
    <location>
        <begin position="132"/>
        <end position="151"/>
    </location>
</feature>
<dbReference type="RefSeq" id="XP_031855756.1">
    <property type="nucleotide sequence ID" value="XM_031999865.1"/>
</dbReference>
<dbReference type="GO" id="GO:0071578">
    <property type="term" value="P:zinc ion import across plasma membrane"/>
    <property type="evidence" value="ECO:0007669"/>
    <property type="project" value="TreeGrafter"/>
</dbReference>
<evidence type="ECO:0000256" key="8">
    <source>
        <dbReference type="RuleBase" id="RU362088"/>
    </source>
</evidence>
<feature type="transmembrane region" description="Helical" evidence="8">
    <location>
        <begin position="384"/>
        <end position="405"/>
    </location>
</feature>
<evidence type="ECO:0000256" key="6">
    <source>
        <dbReference type="ARBA" id="ARBA00023065"/>
    </source>
</evidence>
<keyword evidence="11" id="KW-1185">Reference proteome</keyword>
<evidence type="ECO:0000256" key="3">
    <source>
        <dbReference type="ARBA" id="ARBA00022448"/>
    </source>
</evidence>
<evidence type="ECO:0000256" key="9">
    <source>
        <dbReference type="SAM" id="MobiDB-lite"/>
    </source>
</evidence>
<feature type="transmembrane region" description="Helical" evidence="8">
    <location>
        <begin position="59"/>
        <end position="78"/>
    </location>
</feature>
<evidence type="ECO:0000256" key="2">
    <source>
        <dbReference type="ARBA" id="ARBA00006939"/>
    </source>
</evidence>
<keyword evidence="5 8" id="KW-1133">Transmembrane helix</keyword>
<comment type="similarity">
    <text evidence="2 8">Belongs to the ZIP transporter (TC 2.A.5) family.</text>
</comment>
<dbReference type="InterPro" id="IPR003689">
    <property type="entry name" value="ZIP"/>
</dbReference>
<feature type="transmembrane region" description="Helical" evidence="8">
    <location>
        <begin position="312"/>
        <end position="332"/>
    </location>
</feature>
<accession>A0A5E8C432</accession>
<keyword evidence="4 8" id="KW-0812">Transmembrane</keyword>
<evidence type="ECO:0000313" key="11">
    <source>
        <dbReference type="Proteomes" id="UP000398389"/>
    </source>
</evidence>
<reference evidence="10 11" key="1">
    <citation type="submission" date="2019-09" db="EMBL/GenBank/DDBJ databases">
        <authorList>
            <person name="Brejova B."/>
        </authorList>
    </citation>
    <scope>NUCLEOTIDE SEQUENCE [LARGE SCALE GENOMIC DNA]</scope>
</reference>
<dbReference type="Proteomes" id="UP000398389">
    <property type="component" value="Unassembled WGS sequence"/>
</dbReference>
<dbReference type="GO" id="GO:0000007">
    <property type="term" value="F:low-affinity zinc ion transmembrane transporter activity"/>
    <property type="evidence" value="ECO:0007669"/>
    <property type="project" value="TreeGrafter"/>
</dbReference>
<dbReference type="AlphaFoldDB" id="A0A5E8C432"/>
<dbReference type="PANTHER" id="PTHR11040">
    <property type="entry name" value="ZINC/IRON TRANSPORTER"/>
    <property type="match status" value="1"/>
</dbReference>
<evidence type="ECO:0000256" key="1">
    <source>
        <dbReference type="ARBA" id="ARBA00004141"/>
    </source>
</evidence>
<comment type="subcellular location">
    <subcellularLocation>
        <location evidence="1 8">Membrane</location>
        <topology evidence="1 8">Multi-pass membrane protein</topology>
    </subcellularLocation>
</comment>
<organism evidence="10 11">
    <name type="scientific">Magnusiomyces paraingens</name>
    <dbReference type="NCBI Taxonomy" id="2606893"/>
    <lineage>
        <taxon>Eukaryota</taxon>
        <taxon>Fungi</taxon>
        <taxon>Dikarya</taxon>
        <taxon>Ascomycota</taxon>
        <taxon>Saccharomycotina</taxon>
        <taxon>Dipodascomycetes</taxon>
        <taxon>Dipodascales</taxon>
        <taxon>Dipodascaceae</taxon>
        <taxon>Magnusiomyces</taxon>
    </lineage>
</organism>
<gene>
    <name evidence="10" type="ORF">SAPINGB_P005150</name>
</gene>
<proteinExistence type="inferred from homology"/>
<feature type="transmembrane region" description="Helical" evidence="8">
    <location>
        <begin position="344"/>
        <end position="363"/>
    </location>
</feature>
<dbReference type="EMBL" id="CABVLU010000004">
    <property type="protein sequence ID" value="VVT56558.1"/>
    <property type="molecule type" value="Genomic_DNA"/>
</dbReference>
<evidence type="ECO:0000256" key="4">
    <source>
        <dbReference type="ARBA" id="ARBA00022692"/>
    </source>
</evidence>
<evidence type="ECO:0000256" key="5">
    <source>
        <dbReference type="ARBA" id="ARBA00022989"/>
    </source>
</evidence>
<keyword evidence="7 8" id="KW-0472">Membrane</keyword>